<keyword evidence="2" id="KW-1185">Reference proteome</keyword>
<reference evidence="1" key="1">
    <citation type="journal article" date="2023" name="Mol. Biol. Evol.">
        <title>Third-Generation Sequencing Reveals the Adaptive Role of the Epigenome in Three Deep-Sea Polychaetes.</title>
        <authorList>
            <person name="Perez M."/>
            <person name="Aroh O."/>
            <person name="Sun Y."/>
            <person name="Lan Y."/>
            <person name="Juniper S.K."/>
            <person name="Young C.R."/>
            <person name="Angers B."/>
            <person name="Qian P.Y."/>
        </authorList>
    </citation>
    <scope>NUCLEOTIDE SEQUENCE</scope>
    <source>
        <strain evidence="1">P08H-3</strain>
    </source>
</reference>
<sequence>MGIIHFECTTRDGLAKSVIIWAQVKGDQSLPLDIQSIYSCYDSAISTTDGSGVFLFGAEAEGTFLVPPGDYILLAFTDEADSYEEFVVCLATSEACQISHE</sequence>
<evidence type="ECO:0000313" key="1">
    <source>
        <dbReference type="EMBL" id="KAK2148525.1"/>
    </source>
</evidence>
<name>A0AAD9MWZ4_9ANNE</name>
<protein>
    <submittedName>
        <fullName evidence="1">Uncharacterized protein</fullName>
    </submittedName>
</protein>
<dbReference type="Proteomes" id="UP001208570">
    <property type="component" value="Unassembled WGS sequence"/>
</dbReference>
<dbReference type="EMBL" id="JAODUP010000492">
    <property type="protein sequence ID" value="KAK2148525.1"/>
    <property type="molecule type" value="Genomic_DNA"/>
</dbReference>
<dbReference type="AlphaFoldDB" id="A0AAD9MWZ4"/>
<comment type="caution">
    <text evidence="1">The sequence shown here is derived from an EMBL/GenBank/DDBJ whole genome shotgun (WGS) entry which is preliminary data.</text>
</comment>
<accession>A0AAD9MWZ4</accession>
<proteinExistence type="predicted"/>
<gene>
    <name evidence="1" type="ORF">LSH36_492g03020</name>
</gene>
<evidence type="ECO:0000313" key="2">
    <source>
        <dbReference type="Proteomes" id="UP001208570"/>
    </source>
</evidence>
<organism evidence="1 2">
    <name type="scientific">Paralvinella palmiformis</name>
    <dbReference type="NCBI Taxonomy" id="53620"/>
    <lineage>
        <taxon>Eukaryota</taxon>
        <taxon>Metazoa</taxon>
        <taxon>Spiralia</taxon>
        <taxon>Lophotrochozoa</taxon>
        <taxon>Annelida</taxon>
        <taxon>Polychaeta</taxon>
        <taxon>Sedentaria</taxon>
        <taxon>Canalipalpata</taxon>
        <taxon>Terebellida</taxon>
        <taxon>Terebelliformia</taxon>
        <taxon>Alvinellidae</taxon>
        <taxon>Paralvinella</taxon>
    </lineage>
</organism>